<reference evidence="1 2" key="1">
    <citation type="submission" date="2012-10" db="EMBL/GenBank/DDBJ databases">
        <title>The draft sequence of the Mycobacterium pheli genome.</title>
        <authorList>
            <person name="Pettersson B.M.F."/>
            <person name="Das S."/>
            <person name="Dasgupta S."/>
            <person name="Bhattacharya A."/>
            <person name="Kirsebom L.A."/>
        </authorList>
    </citation>
    <scope>NUCLEOTIDE SEQUENCE [LARGE SCALE GENOMIC DNA]</scope>
    <source>
        <strain evidence="1 2">CCUG 21000</strain>
    </source>
</reference>
<dbReference type="RefSeq" id="WP_157888650.1">
    <property type="nucleotide sequence ID" value="NZ_ANBO01000043.1"/>
</dbReference>
<dbReference type="Proteomes" id="UP000325690">
    <property type="component" value="Unassembled WGS sequence"/>
</dbReference>
<dbReference type="GeneID" id="74305492"/>
<organism evidence="1 2">
    <name type="scientific">Mycolicibacterium phlei DSM 43239 = CCUG 21000</name>
    <dbReference type="NCBI Taxonomy" id="1226750"/>
    <lineage>
        <taxon>Bacteria</taxon>
        <taxon>Bacillati</taxon>
        <taxon>Actinomycetota</taxon>
        <taxon>Actinomycetes</taxon>
        <taxon>Mycobacteriales</taxon>
        <taxon>Mycobacteriaceae</taxon>
        <taxon>Mycolicibacterium</taxon>
    </lineage>
</organism>
<accession>A0A5N5UST8</accession>
<gene>
    <name evidence="1" type="ORF">MPHL21000_20980</name>
</gene>
<evidence type="ECO:0000313" key="1">
    <source>
        <dbReference type="EMBL" id="KAB7752662.1"/>
    </source>
</evidence>
<sequence>MPEEALAGATLVVTRNRHDDRRDDVARIDLGIRPEEVPRLWNTSAAVEVSPARMADS</sequence>
<keyword evidence="2" id="KW-1185">Reference proteome</keyword>
<evidence type="ECO:0000313" key="2">
    <source>
        <dbReference type="Proteomes" id="UP000325690"/>
    </source>
</evidence>
<protein>
    <submittedName>
        <fullName evidence="1">Uncharacterized protein</fullName>
    </submittedName>
</protein>
<name>A0A5N5UST8_MYCPH</name>
<dbReference type="EMBL" id="ANBP01000044">
    <property type="protein sequence ID" value="KAB7752662.1"/>
    <property type="molecule type" value="Genomic_DNA"/>
</dbReference>
<dbReference type="AlphaFoldDB" id="A0A5N5UST8"/>
<proteinExistence type="predicted"/>
<comment type="caution">
    <text evidence="1">The sequence shown here is derived from an EMBL/GenBank/DDBJ whole genome shotgun (WGS) entry which is preliminary data.</text>
</comment>